<reference evidence="3 4" key="1">
    <citation type="submission" date="2023-06" db="EMBL/GenBank/DDBJ databases">
        <title>Marinobacter azerbaijanicus a moderately halophilic, isolated from Urmia Lake in Azerbaijan region of Iran.</title>
        <authorList>
            <person name="Sanchez-Porro C."/>
            <person name="Aghdam E.M."/>
            <person name="Saheb S.M."/>
            <person name="Tarhriz V."/>
            <person name="Kazemi E."/>
            <person name="Ammozegar M.A."/>
            <person name="Ventosa A."/>
            <person name="Hejazi M.S."/>
        </authorList>
    </citation>
    <scope>NUCLEOTIDE SEQUENCE [LARGE SCALE GENOMIC DNA]</scope>
    <source>
        <strain evidence="3 4">TBZ242</strain>
    </source>
</reference>
<name>A0ABT7IEE2_9GAMM</name>
<dbReference type="PANTHER" id="PTHR45947">
    <property type="entry name" value="SULFOQUINOVOSYL TRANSFERASE SQD2"/>
    <property type="match status" value="1"/>
</dbReference>
<keyword evidence="3" id="KW-0328">Glycosyltransferase</keyword>
<dbReference type="InterPro" id="IPR050194">
    <property type="entry name" value="Glycosyltransferase_grp1"/>
</dbReference>
<dbReference type="RefSeq" id="WP_285391163.1">
    <property type="nucleotide sequence ID" value="NZ_JASSVS010000006.1"/>
</dbReference>
<feature type="domain" description="Glycosyltransferase subfamily 4-like N-terminal" evidence="2">
    <location>
        <begin position="34"/>
        <end position="207"/>
    </location>
</feature>
<dbReference type="InterPro" id="IPR001296">
    <property type="entry name" value="Glyco_trans_1"/>
</dbReference>
<organism evidence="3 4">
    <name type="scientific">Marinobacter azerbaijanicus</name>
    <dbReference type="NCBI Taxonomy" id="3050455"/>
    <lineage>
        <taxon>Bacteria</taxon>
        <taxon>Pseudomonadati</taxon>
        <taxon>Pseudomonadota</taxon>
        <taxon>Gammaproteobacteria</taxon>
        <taxon>Pseudomonadales</taxon>
        <taxon>Marinobacteraceae</taxon>
        <taxon>Marinobacter</taxon>
    </lineage>
</organism>
<dbReference type="Pfam" id="PF00534">
    <property type="entry name" value="Glycos_transf_1"/>
    <property type="match status" value="1"/>
</dbReference>
<dbReference type="PANTHER" id="PTHR45947:SF3">
    <property type="entry name" value="SULFOQUINOVOSYL TRANSFERASE SQD2"/>
    <property type="match status" value="1"/>
</dbReference>
<keyword evidence="4" id="KW-1185">Reference proteome</keyword>
<dbReference type="GO" id="GO:0016757">
    <property type="term" value="F:glycosyltransferase activity"/>
    <property type="evidence" value="ECO:0007669"/>
    <property type="project" value="UniProtKB-KW"/>
</dbReference>
<accession>A0ABT7IEE2</accession>
<evidence type="ECO:0000259" key="1">
    <source>
        <dbReference type="Pfam" id="PF00534"/>
    </source>
</evidence>
<evidence type="ECO:0000313" key="4">
    <source>
        <dbReference type="Proteomes" id="UP001227964"/>
    </source>
</evidence>
<dbReference type="InterPro" id="IPR028098">
    <property type="entry name" value="Glyco_trans_4-like_N"/>
</dbReference>
<sequence>MASGAHQTRDKKPRLLVLASTYPRWAGDYEPGFVHELSKRLTPHFTVRVLCPHARWAAVREDLDGVEVVRFRYAPSFMETLVNHGGMLQNLKKNPFKAVLLPFFGIMQIVYTLVQLIRYKPDVIHAHWIVPQGFCIYLAKVLTRSKAPFLLTSHGADLFALNGRLFQMLKSLVVRNASFVTVVSQTMIGKVRDLGANGRRVQVVPMGVDLTNVFIPSNDPKKKFEILFVGRLVEKKGVKYLVEAMVTVGASFPKALLRIVGYGPEEEALRNRVAELGLSNHIEFSGAVSHENLPKMYQRANIFVAPFVEAEGGDQEGFGLVLVEALGCGCKLVVTEMPATKDSLDDVSVVSIVPQRNIDALAAAINFQLERGAELRCFERSRLVNRFDWESIADTYATILKDIQVS</sequence>
<dbReference type="Gene3D" id="3.40.50.2000">
    <property type="entry name" value="Glycogen Phosphorylase B"/>
    <property type="match status" value="2"/>
</dbReference>
<dbReference type="EC" id="2.4.-.-" evidence="3"/>
<dbReference type="Proteomes" id="UP001227964">
    <property type="component" value="Unassembled WGS sequence"/>
</dbReference>
<comment type="caution">
    <text evidence="3">The sequence shown here is derived from an EMBL/GenBank/DDBJ whole genome shotgun (WGS) entry which is preliminary data.</text>
</comment>
<gene>
    <name evidence="3" type="ORF">QPM17_12780</name>
</gene>
<evidence type="ECO:0000259" key="2">
    <source>
        <dbReference type="Pfam" id="PF13579"/>
    </source>
</evidence>
<protein>
    <submittedName>
        <fullName evidence="3">Glycosyltransferase</fullName>
        <ecNumber evidence="3">2.4.-.-</ecNumber>
    </submittedName>
</protein>
<proteinExistence type="predicted"/>
<dbReference type="EMBL" id="JASSVS010000006">
    <property type="protein sequence ID" value="MDL0432013.1"/>
    <property type="molecule type" value="Genomic_DNA"/>
</dbReference>
<dbReference type="Pfam" id="PF13579">
    <property type="entry name" value="Glyco_trans_4_4"/>
    <property type="match status" value="1"/>
</dbReference>
<dbReference type="SUPFAM" id="SSF53756">
    <property type="entry name" value="UDP-Glycosyltransferase/glycogen phosphorylase"/>
    <property type="match status" value="1"/>
</dbReference>
<keyword evidence="3" id="KW-0808">Transferase</keyword>
<evidence type="ECO:0000313" key="3">
    <source>
        <dbReference type="EMBL" id="MDL0432013.1"/>
    </source>
</evidence>
<feature type="domain" description="Glycosyl transferase family 1" evidence="1">
    <location>
        <begin position="217"/>
        <end position="372"/>
    </location>
</feature>